<feature type="domain" description="Wbp11/ELF5/Saf1 N-terminal" evidence="3">
    <location>
        <begin position="15"/>
        <end position="78"/>
    </location>
</feature>
<feature type="compositionally biased region" description="Pro residues" evidence="2">
    <location>
        <begin position="246"/>
        <end position="259"/>
    </location>
</feature>
<keyword evidence="1" id="KW-0175">Coiled coil</keyword>
<comment type="caution">
    <text evidence="4">The sequence shown here is derived from an EMBL/GenBank/DDBJ whole genome shotgun (WGS) entry which is preliminary data.</text>
</comment>
<evidence type="ECO:0000313" key="5">
    <source>
        <dbReference type="Proteomes" id="UP000218231"/>
    </source>
</evidence>
<evidence type="ECO:0000259" key="3">
    <source>
        <dbReference type="Pfam" id="PF09429"/>
    </source>
</evidence>
<reference evidence="4 5" key="1">
    <citation type="journal article" date="2017" name="Curr. Biol.">
        <title>Genome architecture and evolution of a unichromosomal asexual nematode.</title>
        <authorList>
            <person name="Fradin H."/>
            <person name="Zegar C."/>
            <person name="Gutwein M."/>
            <person name="Lucas J."/>
            <person name="Kovtun M."/>
            <person name="Corcoran D."/>
            <person name="Baugh L.R."/>
            <person name="Kiontke K."/>
            <person name="Gunsalus K."/>
            <person name="Fitch D.H."/>
            <person name="Piano F."/>
        </authorList>
    </citation>
    <scope>NUCLEOTIDE SEQUENCE [LARGE SCALE GENOMIC DNA]</scope>
    <source>
        <strain evidence="4">PF1309</strain>
    </source>
</reference>
<dbReference type="Proteomes" id="UP000218231">
    <property type="component" value="Unassembled WGS sequence"/>
</dbReference>
<organism evidence="4 5">
    <name type="scientific">Diploscapter pachys</name>
    <dbReference type="NCBI Taxonomy" id="2018661"/>
    <lineage>
        <taxon>Eukaryota</taxon>
        <taxon>Metazoa</taxon>
        <taxon>Ecdysozoa</taxon>
        <taxon>Nematoda</taxon>
        <taxon>Chromadorea</taxon>
        <taxon>Rhabditida</taxon>
        <taxon>Rhabditina</taxon>
        <taxon>Rhabditomorpha</taxon>
        <taxon>Rhabditoidea</taxon>
        <taxon>Rhabditidae</taxon>
        <taxon>Diploscapter</taxon>
    </lineage>
</organism>
<feature type="region of interest" description="Disordered" evidence="2">
    <location>
        <begin position="178"/>
        <end position="283"/>
    </location>
</feature>
<dbReference type="InterPro" id="IPR019007">
    <property type="entry name" value="Wbp11/ELF5/Saf1_N"/>
</dbReference>
<keyword evidence="5" id="KW-1185">Reference proteome</keyword>
<dbReference type="OrthoDB" id="10067323at2759"/>
<feature type="region of interest" description="Disordered" evidence="2">
    <location>
        <begin position="302"/>
        <end position="327"/>
    </location>
</feature>
<dbReference type="Pfam" id="PF09429">
    <property type="entry name" value="Wbp11"/>
    <property type="match status" value="1"/>
</dbReference>
<feature type="region of interest" description="Disordered" evidence="2">
    <location>
        <begin position="1"/>
        <end position="38"/>
    </location>
</feature>
<dbReference type="AlphaFoldDB" id="A0A2A2KRX0"/>
<dbReference type="EMBL" id="LIAE01007842">
    <property type="protein sequence ID" value="PAV76649.1"/>
    <property type="molecule type" value="Genomic_DNA"/>
</dbReference>
<feature type="region of interest" description="Disordered" evidence="2">
    <location>
        <begin position="340"/>
        <end position="378"/>
    </location>
</feature>
<dbReference type="STRING" id="2018661.A0A2A2KRX0"/>
<gene>
    <name evidence="4" type="ORF">WR25_25078</name>
</gene>
<feature type="compositionally biased region" description="Acidic residues" evidence="2">
    <location>
        <begin position="197"/>
        <end position="213"/>
    </location>
</feature>
<protein>
    <recommendedName>
        <fullName evidence="3">Wbp11/ELF5/Saf1 N-terminal domain-containing protein</fullName>
    </recommendedName>
</protein>
<evidence type="ECO:0000256" key="2">
    <source>
        <dbReference type="SAM" id="MobiDB-lite"/>
    </source>
</evidence>
<proteinExistence type="predicted"/>
<name>A0A2A2KRX0_9BILA</name>
<sequence>MGSATKTKSGKTFRAPTDQARKLERKKENKKNKKDRQQIRQAIAKHYNVDECTTKMLQLERQVVGLDPPQFHVDVLKKKQKTLMEMVNRRRSALQASKEEDEIRKLNDKLQRYHSDCKKLAQLAEQEKLAREADVDTIPLPMGQVEMGDKRMMQLMGPVPIAPGMQPAKKKVDFKLPRQRGKLKPPGPPCGMPIEMSDSEGEDELEHPDDDDLAPVPIPDFDAPSAQSSSAERLSFTPMPTSMRRVPPPPPGSMPPPMPLRYNPMGLPPDMPPGGGFHPMRGGPMISSGAVIASAPVIRRQFADSGRGSGSGGASSGPAVVTAEPQLRNLRQETVKLVPAVLKRKPPTQTVRKPAVPIRKPQANQGTDQAKSTDDAYNDFMKEISDLM</sequence>
<feature type="coiled-coil region" evidence="1">
    <location>
        <begin position="89"/>
        <end position="123"/>
    </location>
</feature>
<dbReference type="GO" id="GO:0006396">
    <property type="term" value="P:RNA processing"/>
    <property type="evidence" value="ECO:0007669"/>
    <property type="project" value="InterPro"/>
</dbReference>
<accession>A0A2A2KRX0</accession>
<evidence type="ECO:0000256" key="1">
    <source>
        <dbReference type="SAM" id="Coils"/>
    </source>
</evidence>
<evidence type="ECO:0000313" key="4">
    <source>
        <dbReference type="EMBL" id="PAV76649.1"/>
    </source>
</evidence>